<dbReference type="EMBL" id="KK088446">
    <property type="protein sequence ID" value="EYE91292.1"/>
    <property type="molecule type" value="Genomic_DNA"/>
</dbReference>
<dbReference type="STRING" id="1388766.A0A017S2W4"/>
<proteinExistence type="predicted"/>
<keyword evidence="2" id="KW-1185">Reference proteome</keyword>
<organism evidence="1 2">
    <name type="scientific">Aspergillus ruber (strain CBS 135680)</name>
    <dbReference type="NCBI Taxonomy" id="1388766"/>
    <lineage>
        <taxon>Eukaryota</taxon>
        <taxon>Fungi</taxon>
        <taxon>Dikarya</taxon>
        <taxon>Ascomycota</taxon>
        <taxon>Pezizomycotina</taxon>
        <taxon>Eurotiomycetes</taxon>
        <taxon>Eurotiomycetidae</taxon>
        <taxon>Eurotiales</taxon>
        <taxon>Aspergillaceae</taxon>
        <taxon>Aspergillus</taxon>
        <taxon>Aspergillus subgen. Aspergillus</taxon>
    </lineage>
</organism>
<protein>
    <submittedName>
        <fullName evidence="1">Uncharacterized protein</fullName>
    </submittedName>
</protein>
<evidence type="ECO:0000313" key="1">
    <source>
        <dbReference type="EMBL" id="EYE91292.1"/>
    </source>
</evidence>
<gene>
    <name evidence="1" type="ORF">EURHEDRAFT_245963</name>
</gene>
<dbReference type="RefSeq" id="XP_040634982.1">
    <property type="nucleotide sequence ID" value="XM_040778085.1"/>
</dbReference>
<dbReference type="AlphaFoldDB" id="A0A017S2W4"/>
<dbReference type="GeneID" id="63693209"/>
<dbReference type="HOGENOM" id="CLU_1758445_0_0_1"/>
<dbReference type="OrthoDB" id="10250130at2759"/>
<evidence type="ECO:0000313" key="2">
    <source>
        <dbReference type="Proteomes" id="UP000019804"/>
    </source>
</evidence>
<reference evidence="2" key="1">
    <citation type="journal article" date="2014" name="Nat. Commun.">
        <title>Genomic adaptations of the halophilic Dead Sea filamentous fungus Eurotium rubrum.</title>
        <authorList>
            <person name="Kis-Papo T."/>
            <person name="Weig A.R."/>
            <person name="Riley R."/>
            <person name="Persoh D."/>
            <person name="Salamov A."/>
            <person name="Sun H."/>
            <person name="Lipzen A."/>
            <person name="Wasser S.P."/>
            <person name="Rambold G."/>
            <person name="Grigoriev I.V."/>
            <person name="Nevo E."/>
        </authorList>
    </citation>
    <scope>NUCLEOTIDE SEQUENCE [LARGE SCALE GENOMIC DNA]</scope>
    <source>
        <strain evidence="2">CBS 135680</strain>
    </source>
</reference>
<dbReference type="Proteomes" id="UP000019804">
    <property type="component" value="Unassembled WGS sequence"/>
</dbReference>
<accession>A0A017S2W4</accession>
<sequence>MFLGRHVSVCGMYYEMFQLNRAYLLSPINDDLKIIAYSNLLSMCSGNCQTQRCRLLCTKPRPVSPALLDRQRAVTGCHILPAIFCWDYRCSVHEFAADGRSGPTPRSVVALLPVTISGKVYLATLFGKRDPSSLGYQDTGKMLSDVWV</sequence>
<name>A0A017S2W4_ASPRC</name>